<protein>
    <submittedName>
        <fullName evidence="1">Uncharacterized protein</fullName>
    </submittedName>
</protein>
<gene>
    <name evidence="1" type="ORF">BsIDN1_12390</name>
</gene>
<dbReference type="EMBL" id="AP021906">
    <property type="protein sequence ID" value="BBP87621.1"/>
    <property type="molecule type" value="Genomic_DNA"/>
</dbReference>
<accession>A0A5S9M3T2</accession>
<dbReference type="AlphaFoldDB" id="A0A5S9M3T2"/>
<name>A0A5S9M3T2_BACIA</name>
<reference evidence="1 2" key="1">
    <citation type="submission" date="2019-12" db="EMBL/GenBank/DDBJ databases">
        <title>Full genome sequence of a Bacillus safensis strain isolated from commercially available natto in Indonesia.</title>
        <authorList>
            <person name="Yoshida M."/>
            <person name="Uomi M."/>
            <person name="Waturangi D."/>
            <person name="Ekaputri J.J."/>
            <person name="Setiamarga D.H.E."/>
        </authorList>
    </citation>
    <scope>NUCLEOTIDE SEQUENCE [LARGE SCALE GENOMIC DNA]</scope>
    <source>
        <strain evidence="1 2">IDN1</strain>
    </source>
</reference>
<evidence type="ECO:0000313" key="1">
    <source>
        <dbReference type="EMBL" id="BBP87621.1"/>
    </source>
</evidence>
<sequence length="51" mass="5874">MSERTFNWRNNDIRTQIDVVDSKIVPTLLLTNGLVLNPFFEAMGEGKYLDT</sequence>
<proteinExistence type="predicted"/>
<organism evidence="1 2">
    <name type="scientific">Bacillus safensis</name>
    <dbReference type="NCBI Taxonomy" id="561879"/>
    <lineage>
        <taxon>Bacteria</taxon>
        <taxon>Bacillati</taxon>
        <taxon>Bacillota</taxon>
        <taxon>Bacilli</taxon>
        <taxon>Bacillales</taxon>
        <taxon>Bacillaceae</taxon>
        <taxon>Bacillus</taxon>
    </lineage>
</organism>
<evidence type="ECO:0000313" key="2">
    <source>
        <dbReference type="Proteomes" id="UP000464658"/>
    </source>
</evidence>
<dbReference type="Proteomes" id="UP000464658">
    <property type="component" value="Chromosome"/>
</dbReference>